<sequence length="129" mass="14481">MDLQRYDVIKAKIKYQGEGSVQTKERPYVIVSNPIGTKHATIITVMPLTSKIKKTNMPVHGCLEANGENGLQLYSMVMGEQIITISKTEVMEKLGTIICKEDRRMIDQTCFNGLFFGTGYRLEEGTTCI</sequence>
<evidence type="ECO:0000256" key="1">
    <source>
        <dbReference type="ARBA" id="ARBA00007521"/>
    </source>
</evidence>
<comment type="similarity">
    <text evidence="1">Belongs to the PemK/MazF family.</text>
</comment>
<dbReference type="RefSeq" id="WP_118257198.1">
    <property type="nucleotide sequence ID" value="NZ_JBDMEJ010000008.1"/>
</dbReference>
<dbReference type="PANTHER" id="PTHR33988:SF1">
    <property type="entry name" value="ENDORIBONUCLEASE MAZF7-RELATED"/>
    <property type="match status" value="1"/>
</dbReference>
<dbReference type="PANTHER" id="PTHR33988">
    <property type="entry name" value="ENDORIBONUCLEASE MAZF-RELATED"/>
    <property type="match status" value="1"/>
</dbReference>
<dbReference type="GO" id="GO:0004521">
    <property type="term" value="F:RNA endonuclease activity"/>
    <property type="evidence" value="ECO:0007669"/>
    <property type="project" value="TreeGrafter"/>
</dbReference>
<dbReference type="EMBL" id="QRKN01000001">
    <property type="protein sequence ID" value="RHI25722.1"/>
    <property type="molecule type" value="Genomic_DNA"/>
</dbReference>
<dbReference type="InterPro" id="IPR003477">
    <property type="entry name" value="PemK-like"/>
</dbReference>
<evidence type="ECO:0000313" key="3">
    <source>
        <dbReference type="EMBL" id="RHI25722.1"/>
    </source>
</evidence>
<dbReference type="Pfam" id="PF02452">
    <property type="entry name" value="PemK_toxin"/>
    <property type="match status" value="1"/>
</dbReference>
<organism evidence="3 4">
    <name type="scientific">Agathobacter rectalis</name>
    <dbReference type="NCBI Taxonomy" id="39491"/>
    <lineage>
        <taxon>Bacteria</taxon>
        <taxon>Bacillati</taxon>
        <taxon>Bacillota</taxon>
        <taxon>Clostridia</taxon>
        <taxon>Lachnospirales</taxon>
        <taxon>Lachnospiraceae</taxon>
        <taxon>Agathobacter</taxon>
    </lineage>
</organism>
<dbReference type="InterPro" id="IPR011067">
    <property type="entry name" value="Plasmid_toxin/cell-grow_inhib"/>
</dbReference>
<accession>A0A414ZR29</accession>
<dbReference type="SUPFAM" id="SSF50118">
    <property type="entry name" value="Cell growth inhibitor/plasmid maintenance toxic component"/>
    <property type="match status" value="1"/>
</dbReference>
<reference evidence="3 4" key="1">
    <citation type="submission" date="2018-08" db="EMBL/GenBank/DDBJ databases">
        <title>A genome reference for cultivated species of the human gut microbiota.</title>
        <authorList>
            <person name="Zou Y."/>
            <person name="Xue W."/>
            <person name="Luo G."/>
        </authorList>
    </citation>
    <scope>NUCLEOTIDE SEQUENCE [LARGE SCALE GENOMIC DNA]</scope>
    <source>
        <strain evidence="3 4">AM16-11</strain>
    </source>
</reference>
<evidence type="ECO:0000256" key="2">
    <source>
        <dbReference type="ARBA" id="ARBA00022649"/>
    </source>
</evidence>
<proteinExistence type="inferred from homology"/>
<dbReference type="GO" id="GO:0003677">
    <property type="term" value="F:DNA binding"/>
    <property type="evidence" value="ECO:0007669"/>
    <property type="project" value="InterPro"/>
</dbReference>
<evidence type="ECO:0000313" key="4">
    <source>
        <dbReference type="Proteomes" id="UP000285865"/>
    </source>
</evidence>
<comment type="caution">
    <text evidence="3">The sequence shown here is derived from an EMBL/GenBank/DDBJ whole genome shotgun (WGS) entry which is preliminary data.</text>
</comment>
<name>A0A414ZR29_9FIRM</name>
<dbReference type="Proteomes" id="UP000285865">
    <property type="component" value="Unassembled WGS sequence"/>
</dbReference>
<dbReference type="GO" id="GO:0016075">
    <property type="term" value="P:rRNA catabolic process"/>
    <property type="evidence" value="ECO:0007669"/>
    <property type="project" value="TreeGrafter"/>
</dbReference>
<dbReference type="Gene3D" id="2.30.30.110">
    <property type="match status" value="1"/>
</dbReference>
<dbReference type="AlphaFoldDB" id="A0A414ZR29"/>
<keyword evidence="2" id="KW-1277">Toxin-antitoxin system</keyword>
<gene>
    <name evidence="3" type="ORF">DW172_03305</name>
</gene>
<dbReference type="GO" id="GO:0006402">
    <property type="term" value="P:mRNA catabolic process"/>
    <property type="evidence" value="ECO:0007669"/>
    <property type="project" value="TreeGrafter"/>
</dbReference>
<protein>
    <submittedName>
        <fullName evidence="3">Type II toxin-antitoxin system PemK/MazF family toxin</fullName>
    </submittedName>
</protein>